<evidence type="ECO:0000259" key="1">
    <source>
        <dbReference type="Pfam" id="PF08722"/>
    </source>
</evidence>
<keyword evidence="3" id="KW-1185">Reference proteome</keyword>
<feature type="domain" description="TnsA endonuclease N-terminal" evidence="1">
    <location>
        <begin position="87"/>
        <end position="136"/>
    </location>
</feature>
<name>A0ABQ3J5D1_9RHOB</name>
<dbReference type="Pfam" id="PF08722">
    <property type="entry name" value="Tn7_TnsA-like_N"/>
    <property type="match status" value="1"/>
</dbReference>
<proteinExistence type="predicted"/>
<dbReference type="InterPro" id="IPR014833">
    <property type="entry name" value="TnsA_N"/>
</dbReference>
<sequence>MAAPDKPVRAEGPLATHSRASLLAPAARTRHRLPAESRAFRKISFRSRTSVRGMIPVWIPTQGLHRRVCFESKLELIFITLAVTSGKVADLLEQPPAVNYCDASGKERSHTFDFLITMHDGQRHAVAVRPEERAIAKRFDADLALIGSQLPPDFAENVILFTDSCVSTADAINAMRYFELLKHADPEADTTIQEAIRSLYRPVSMSDLCAATGLAGRAYRAAFRAVMSGLLRQVSPGLIDLNTMVAKGGAA</sequence>
<dbReference type="EMBL" id="BNCH01000005">
    <property type="protein sequence ID" value="GHF01429.1"/>
    <property type="molecule type" value="Genomic_DNA"/>
</dbReference>
<dbReference type="Proteomes" id="UP000609802">
    <property type="component" value="Unassembled WGS sequence"/>
</dbReference>
<comment type="caution">
    <text evidence="2">The sequence shown here is derived from an EMBL/GenBank/DDBJ whole genome shotgun (WGS) entry which is preliminary data.</text>
</comment>
<reference evidence="3" key="1">
    <citation type="journal article" date="2019" name="Int. J. Syst. Evol. Microbiol.">
        <title>The Global Catalogue of Microorganisms (GCM) 10K type strain sequencing project: providing services to taxonomists for standard genome sequencing and annotation.</title>
        <authorList>
            <consortium name="The Broad Institute Genomics Platform"/>
            <consortium name="The Broad Institute Genome Sequencing Center for Infectious Disease"/>
            <person name="Wu L."/>
            <person name="Ma J."/>
        </authorList>
    </citation>
    <scope>NUCLEOTIDE SEQUENCE [LARGE SCALE GENOMIC DNA]</scope>
    <source>
        <strain evidence="3">KCTC 42443</strain>
    </source>
</reference>
<evidence type="ECO:0000313" key="2">
    <source>
        <dbReference type="EMBL" id="GHF01429.1"/>
    </source>
</evidence>
<protein>
    <recommendedName>
        <fullName evidence="1">TnsA endonuclease N-terminal domain-containing protein</fullName>
    </recommendedName>
</protein>
<accession>A0ABQ3J5D1</accession>
<dbReference type="RefSeq" id="WP_191286680.1">
    <property type="nucleotide sequence ID" value="NZ_BNCH01000005.1"/>
</dbReference>
<evidence type="ECO:0000313" key="3">
    <source>
        <dbReference type="Proteomes" id="UP000609802"/>
    </source>
</evidence>
<organism evidence="2 3">
    <name type="scientific">Aliiroseovarius zhejiangensis</name>
    <dbReference type="NCBI Taxonomy" id="1632025"/>
    <lineage>
        <taxon>Bacteria</taxon>
        <taxon>Pseudomonadati</taxon>
        <taxon>Pseudomonadota</taxon>
        <taxon>Alphaproteobacteria</taxon>
        <taxon>Rhodobacterales</taxon>
        <taxon>Paracoccaceae</taxon>
        <taxon>Aliiroseovarius</taxon>
    </lineage>
</organism>
<gene>
    <name evidence="2" type="ORF">GCM10016455_22970</name>
</gene>